<dbReference type="Proteomes" id="UP000198263">
    <property type="component" value="Unassembled WGS sequence"/>
</dbReference>
<sequence>MRTWRVPPSHEPAHNAMHSVIATYVMGARTDTLVRMPMVPGRAHYDENAAPLDRRRQVDTACCCHVPVIRIEDYEYGAHVKSPDFHLAPIEALKSTLPYPHRHDFYHMMWVIAGTGSHVIDSVRYDVRPHTLYFMSPGSIHDLDLSADTLGYSLSFSSEFFAFRVQNRHSETDVPVYDFEKLNACLHLSDAQVRELTRVMDGIRQEYQEEAVGYTDAIWAYLHVFLIKVARMCDAAAMRDAGASRSVLLSRRFRSLLEKHFRSVNEAADYARLLNVTERALNEATRQALGSTAAKLIRERVMLEAKRLLLHSEVNIAEIAAMLSFDDPAYFSRCFRKHTGRSPIDYRRSLEKLHI</sequence>
<evidence type="ECO:0000256" key="3">
    <source>
        <dbReference type="ARBA" id="ARBA00023159"/>
    </source>
</evidence>
<keyword evidence="4" id="KW-0804">Transcription</keyword>
<feature type="domain" description="HTH araC/xylS-type" evidence="5">
    <location>
        <begin position="251"/>
        <end position="349"/>
    </location>
</feature>
<reference evidence="6 7" key="1">
    <citation type="submission" date="2016-01" db="EMBL/GenBank/DDBJ databases">
        <authorList>
            <person name="Peeters C."/>
        </authorList>
    </citation>
    <scope>NUCLEOTIDE SEQUENCE [LARGE SCALE GENOMIC DNA]</scope>
    <source>
        <strain evidence="6">LMG 29315</strain>
    </source>
</reference>
<keyword evidence="3" id="KW-0010">Activator</keyword>
<dbReference type="PRINTS" id="PR00032">
    <property type="entry name" value="HTHARAC"/>
</dbReference>
<keyword evidence="1" id="KW-0805">Transcription regulation</keyword>
<evidence type="ECO:0000313" key="6">
    <source>
        <dbReference type="EMBL" id="SAL43717.1"/>
    </source>
</evidence>
<dbReference type="GO" id="GO:0043565">
    <property type="term" value="F:sequence-specific DNA binding"/>
    <property type="evidence" value="ECO:0007669"/>
    <property type="project" value="InterPro"/>
</dbReference>
<proteinExistence type="predicted"/>
<evidence type="ECO:0000256" key="2">
    <source>
        <dbReference type="ARBA" id="ARBA00023125"/>
    </source>
</evidence>
<dbReference type="Pfam" id="PF02311">
    <property type="entry name" value="AraC_binding"/>
    <property type="match status" value="1"/>
</dbReference>
<dbReference type="Gene3D" id="2.60.120.10">
    <property type="entry name" value="Jelly Rolls"/>
    <property type="match status" value="1"/>
</dbReference>
<dbReference type="PROSITE" id="PS01124">
    <property type="entry name" value="HTH_ARAC_FAMILY_2"/>
    <property type="match status" value="1"/>
</dbReference>
<dbReference type="InterPro" id="IPR018060">
    <property type="entry name" value="HTH_AraC"/>
</dbReference>
<comment type="caution">
    <text evidence="6">The sequence shown here is derived from an EMBL/GenBank/DDBJ whole genome shotgun (WGS) entry which is preliminary data.</text>
</comment>
<protein>
    <submittedName>
        <fullName evidence="6">AraC family transcriptional regulator</fullName>
    </submittedName>
</protein>
<dbReference type="PANTHER" id="PTHR43280:SF32">
    <property type="entry name" value="TRANSCRIPTIONAL REGULATORY PROTEIN"/>
    <property type="match status" value="1"/>
</dbReference>
<organism evidence="6 7">
    <name type="scientific">Caballeronia concitans</name>
    <dbReference type="NCBI Taxonomy" id="1777133"/>
    <lineage>
        <taxon>Bacteria</taxon>
        <taxon>Pseudomonadati</taxon>
        <taxon>Pseudomonadota</taxon>
        <taxon>Betaproteobacteria</taxon>
        <taxon>Burkholderiales</taxon>
        <taxon>Burkholderiaceae</taxon>
        <taxon>Caballeronia</taxon>
    </lineage>
</organism>
<accession>A0A658R2P2</accession>
<evidence type="ECO:0000313" key="7">
    <source>
        <dbReference type="Proteomes" id="UP000198263"/>
    </source>
</evidence>
<dbReference type="SUPFAM" id="SSF46689">
    <property type="entry name" value="Homeodomain-like"/>
    <property type="match status" value="1"/>
</dbReference>
<evidence type="ECO:0000256" key="1">
    <source>
        <dbReference type="ARBA" id="ARBA00023015"/>
    </source>
</evidence>
<dbReference type="InterPro" id="IPR037923">
    <property type="entry name" value="HTH-like"/>
</dbReference>
<keyword evidence="2" id="KW-0238">DNA-binding</keyword>
<name>A0A658R2P2_9BURK</name>
<dbReference type="EMBL" id="FCNV02000012">
    <property type="protein sequence ID" value="SAL43717.1"/>
    <property type="molecule type" value="Genomic_DNA"/>
</dbReference>
<dbReference type="Pfam" id="PF12833">
    <property type="entry name" value="HTH_18"/>
    <property type="match status" value="1"/>
</dbReference>
<dbReference type="PANTHER" id="PTHR43280">
    <property type="entry name" value="ARAC-FAMILY TRANSCRIPTIONAL REGULATOR"/>
    <property type="match status" value="1"/>
</dbReference>
<keyword evidence="7" id="KW-1185">Reference proteome</keyword>
<dbReference type="Gene3D" id="1.10.10.60">
    <property type="entry name" value="Homeodomain-like"/>
    <property type="match status" value="1"/>
</dbReference>
<dbReference type="SMART" id="SM00342">
    <property type="entry name" value="HTH_ARAC"/>
    <property type="match status" value="1"/>
</dbReference>
<dbReference type="InterPro" id="IPR014710">
    <property type="entry name" value="RmlC-like_jellyroll"/>
</dbReference>
<dbReference type="InterPro" id="IPR020449">
    <property type="entry name" value="Tscrpt_reg_AraC-type_HTH"/>
</dbReference>
<gene>
    <name evidence="6" type="ORF">AWB72_04603</name>
</gene>
<dbReference type="GO" id="GO:0003700">
    <property type="term" value="F:DNA-binding transcription factor activity"/>
    <property type="evidence" value="ECO:0007669"/>
    <property type="project" value="InterPro"/>
</dbReference>
<dbReference type="AlphaFoldDB" id="A0A658R2P2"/>
<evidence type="ECO:0000259" key="5">
    <source>
        <dbReference type="PROSITE" id="PS01124"/>
    </source>
</evidence>
<dbReference type="InterPro" id="IPR009057">
    <property type="entry name" value="Homeodomain-like_sf"/>
</dbReference>
<dbReference type="InterPro" id="IPR003313">
    <property type="entry name" value="AraC-bd"/>
</dbReference>
<evidence type="ECO:0000256" key="4">
    <source>
        <dbReference type="ARBA" id="ARBA00023163"/>
    </source>
</evidence>
<dbReference type="SUPFAM" id="SSF51215">
    <property type="entry name" value="Regulatory protein AraC"/>
    <property type="match status" value="1"/>
</dbReference>